<feature type="transmembrane region" description="Helical" evidence="9">
    <location>
        <begin position="58"/>
        <end position="83"/>
    </location>
</feature>
<reference evidence="10 11" key="1">
    <citation type="submission" date="2020-04" db="EMBL/GenBank/DDBJ databases">
        <title>MicrobeNet Type strains.</title>
        <authorList>
            <person name="Nicholson A.C."/>
        </authorList>
    </citation>
    <scope>NUCLEOTIDE SEQUENCE [LARGE SCALE GENOMIC DNA]</scope>
    <source>
        <strain evidence="10 11">DSM 22768</strain>
    </source>
</reference>
<dbReference type="InterPro" id="IPR025720">
    <property type="entry name" value="RibU"/>
</dbReference>
<accession>A0A7X9QFM6</accession>
<keyword evidence="7 8" id="KW-0472">Membrane</keyword>
<feature type="transmembrane region" description="Helical" evidence="9">
    <location>
        <begin position="95"/>
        <end position="116"/>
    </location>
</feature>
<organism evidence="10 11">
    <name type="scientific">Streptococcus ratti</name>
    <dbReference type="NCBI Taxonomy" id="1341"/>
    <lineage>
        <taxon>Bacteria</taxon>
        <taxon>Bacillati</taxon>
        <taxon>Bacillota</taxon>
        <taxon>Bacilli</taxon>
        <taxon>Lactobacillales</taxon>
        <taxon>Streptococcaceae</taxon>
        <taxon>Streptococcus</taxon>
    </lineage>
</organism>
<evidence type="ECO:0000256" key="1">
    <source>
        <dbReference type="ARBA" id="ARBA00004651"/>
    </source>
</evidence>
<dbReference type="PANTHER" id="PTHR38438">
    <property type="entry name" value="RIBOFLAVIN TRANSPORTER RIBU"/>
    <property type="match status" value="1"/>
</dbReference>
<dbReference type="Gene3D" id="1.10.1760.20">
    <property type="match status" value="1"/>
</dbReference>
<feature type="transmembrane region" description="Helical" evidence="9">
    <location>
        <begin position="169"/>
        <end position="196"/>
    </location>
</feature>
<comment type="function">
    <text evidence="8">Probably a riboflavin-binding protein that interacts with the energy-coupling factor (ECF) ABC-transporter complex.</text>
</comment>
<evidence type="ECO:0000256" key="9">
    <source>
        <dbReference type="SAM" id="Phobius"/>
    </source>
</evidence>
<comment type="subcellular location">
    <subcellularLocation>
        <location evidence="1">Cell membrane</location>
        <topology evidence="1">Multi-pass membrane protein</topology>
    </subcellularLocation>
</comment>
<evidence type="ECO:0000256" key="5">
    <source>
        <dbReference type="ARBA" id="ARBA00022692"/>
    </source>
</evidence>
<evidence type="ECO:0000256" key="2">
    <source>
        <dbReference type="ARBA" id="ARBA00005540"/>
    </source>
</evidence>
<evidence type="ECO:0000256" key="8">
    <source>
        <dbReference type="PIRNR" id="PIRNR037778"/>
    </source>
</evidence>
<keyword evidence="5 9" id="KW-0812">Transmembrane</keyword>
<dbReference type="InterPro" id="IPR024529">
    <property type="entry name" value="ECF_trnsprt_substrate-spec"/>
</dbReference>
<dbReference type="PIRSF" id="PIRSF037778">
    <property type="entry name" value="UCP037778_transp_RibU"/>
    <property type="match status" value="1"/>
</dbReference>
<comment type="caution">
    <text evidence="10">The sequence shown here is derived from an EMBL/GenBank/DDBJ whole genome shotgun (WGS) entry which is preliminary data.</text>
</comment>
<dbReference type="Proteomes" id="UP000532121">
    <property type="component" value="Unassembled WGS sequence"/>
</dbReference>
<evidence type="ECO:0000313" key="10">
    <source>
        <dbReference type="EMBL" id="NMD48278.1"/>
    </source>
</evidence>
<keyword evidence="6 9" id="KW-1133">Transmembrane helix</keyword>
<sequence>MLYSLELLSICKNWRNFFMKKTQILAIIAVLSALSFVLMIFNFPIIPGVDFLKLDFSIIPILLGLVLFDLRSAYAILLFRSLLKLLLDNGGPGGIIGLPMNMAALGAFVLAFGLIWKNREEKRAFVIASAVGTVAMTAIMLVLNYIYAIPLYAKFAGFDIAKFIGIGKYLVNMVVPFNLLEGIIFAVSFAVIYVAAKPILKNYKIYEK</sequence>
<proteinExistence type="inferred from homology"/>
<evidence type="ECO:0000256" key="4">
    <source>
        <dbReference type="ARBA" id="ARBA00022475"/>
    </source>
</evidence>
<dbReference type="AlphaFoldDB" id="A0A7X9QFM6"/>
<evidence type="ECO:0000313" key="11">
    <source>
        <dbReference type="Proteomes" id="UP000532121"/>
    </source>
</evidence>
<keyword evidence="4 8" id="KW-1003">Cell membrane</keyword>
<protein>
    <recommendedName>
        <fullName evidence="8">Riboflavin transporter</fullName>
    </recommendedName>
</protein>
<comment type="similarity">
    <text evidence="2 8">Belongs to the prokaryotic riboflavin transporter (P-RFT) (TC 2.A.87) family.</text>
</comment>
<evidence type="ECO:0000256" key="3">
    <source>
        <dbReference type="ARBA" id="ARBA00022448"/>
    </source>
</evidence>
<evidence type="ECO:0000256" key="6">
    <source>
        <dbReference type="ARBA" id="ARBA00022989"/>
    </source>
</evidence>
<dbReference type="Pfam" id="PF12822">
    <property type="entry name" value="ECF_trnsprt"/>
    <property type="match status" value="1"/>
</dbReference>
<feature type="transmembrane region" description="Helical" evidence="9">
    <location>
        <begin position="125"/>
        <end position="149"/>
    </location>
</feature>
<keyword evidence="3 8" id="KW-0813">Transport</keyword>
<name>A0A7X9QFM6_STRRT</name>
<feature type="transmembrane region" description="Helical" evidence="9">
    <location>
        <begin position="24"/>
        <end position="46"/>
    </location>
</feature>
<dbReference type="GO" id="GO:0005886">
    <property type="term" value="C:plasma membrane"/>
    <property type="evidence" value="ECO:0007669"/>
    <property type="project" value="UniProtKB-SubCell"/>
</dbReference>
<gene>
    <name evidence="10" type="ORF">HHO37_01005</name>
</gene>
<dbReference type="GO" id="GO:0032217">
    <property type="term" value="F:riboflavin transmembrane transporter activity"/>
    <property type="evidence" value="ECO:0007669"/>
    <property type="project" value="UniProtKB-UniRule"/>
</dbReference>
<dbReference type="EMBL" id="JABASA010000002">
    <property type="protein sequence ID" value="NMD48278.1"/>
    <property type="molecule type" value="Genomic_DNA"/>
</dbReference>
<dbReference type="PANTHER" id="PTHR38438:SF1">
    <property type="entry name" value="RIBOFLAVIN TRANSPORTER RIBU"/>
    <property type="match status" value="1"/>
</dbReference>
<evidence type="ECO:0000256" key="7">
    <source>
        <dbReference type="ARBA" id="ARBA00023136"/>
    </source>
</evidence>